<dbReference type="Proteomes" id="UP000238479">
    <property type="component" value="Chromosome 3"/>
</dbReference>
<protein>
    <recommendedName>
        <fullName evidence="6">Late embryogenesis abundant protein LEA-2 subgroup domain-containing protein</fullName>
    </recommendedName>
</protein>
<keyword evidence="3 5" id="KW-1133">Transmembrane helix</keyword>
<evidence type="ECO:0000256" key="3">
    <source>
        <dbReference type="ARBA" id="ARBA00022989"/>
    </source>
</evidence>
<organism evidence="7 8">
    <name type="scientific">Rosa chinensis</name>
    <name type="common">China rose</name>
    <dbReference type="NCBI Taxonomy" id="74649"/>
    <lineage>
        <taxon>Eukaryota</taxon>
        <taxon>Viridiplantae</taxon>
        <taxon>Streptophyta</taxon>
        <taxon>Embryophyta</taxon>
        <taxon>Tracheophyta</taxon>
        <taxon>Spermatophyta</taxon>
        <taxon>Magnoliopsida</taxon>
        <taxon>eudicotyledons</taxon>
        <taxon>Gunneridae</taxon>
        <taxon>Pentapetalae</taxon>
        <taxon>rosids</taxon>
        <taxon>fabids</taxon>
        <taxon>Rosales</taxon>
        <taxon>Rosaceae</taxon>
        <taxon>Rosoideae</taxon>
        <taxon>Rosoideae incertae sedis</taxon>
        <taxon>Rosa</taxon>
    </lineage>
</organism>
<dbReference type="PANTHER" id="PTHR31234:SF61">
    <property type="entry name" value="OS01G0574800 PROTEIN"/>
    <property type="match status" value="1"/>
</dbReference>
<dbReference type="AlphaFoldDB" id="A0A2P6R574"/>
<feature type="transmembrane region" description="Helical" evidence="5">
    <location>
        <begin position="222"/>
        <end position="248"/>
    </location>
</feature>
<dbReference type="InterPro" id="IPR004864">
    <property type="entry name" value="LEA_2"/>
</dbReference>
<comment type="caution">
    <text evidence="7">The sequence shown here is derived from an EMBL/GenBank/DDBJ whole genome shotgun (WGS) entry which is preliminary data.</text>
</comment>
<dbReference type="InterPro" id="IPR044839">
    <property type="entry name" value="NDR1-like"/>
</dbReference>
<evidence type="ECO:0000256" key="5">
    <source>
        <dbReference type="SAM" id="Phobius"/>
    </source>
</evidence>
<dbReference type="STRING" id="74649.A0A2P6R574"/>
<comment type="subcellular location">
    <subcellularLocation>
        <location evidence="1">Membrane</location>
        <topology evidence="1">Single-pass membrane protein</topology>
    </subcellularLocation>
</comment>
<dbReference type="GO" id="GO:0005886">
    <property type="term" value="C:plasma membrane"/>
    <property type="evidence" value="ECO:0007669"/>
    <property type="project" value="TreeGrafter"/>
</dbReference>
<evidence type="ECO:0000256" key="2">
    <source>
        <dbReference type="ARBA" id="ARBA00022692"/>
    </source>
</evidence>
<evidence type="ECO:0000259" key="6">
    <source>
        <dbReference type="Pfam" id="PF03168"/>
    </source>
</evidence>
<evidence type="ECO:0000256" key="1">
    <source>
        <dbReference type="ARBA" id="ARBA00004167"/>
    </source>
</evidence>
<dbReference type="EMBL" id="PDCK01000041">
    <property type="protein sequence ID" value="PRQ41585.1"/>
    <property type="molecule type" value="Genomic_DNA"/>
</dbReference>
<dbReference type="Pfam" id="PF03168">
    <property type="entry name" value="LEA_2"/>
    <property type="match status" value="1"/>
</dbReference>
<proteinExistence type="predicted"/>
<keyword evidence="4 5" id="KW-0472">Membrane</keyword>
<sequence length="275" mass="31085">MAKDADCNNANGFLLELEGILSLLTLIVLCVFAALMIILFTRPYIANSDITHASLAEFNFSTPTATNNFSANILHYKLNLNIAVGNPNENYGIYHDKVQMLAYYKKQRFGMANLSSFYQGKRNITEMTLPLKGQQVMIFDGIEDLCKLKHRDDGADYDIVDELYRQNKYQATASAMARLIRPSWEDKSKMTCYLVVPLISGYKNNRGARSAMCYEDHFDVELYFHFVFLCLLEFHLVILAVVLVLILLGASAEAEEQGTAVQVHIDNGRTLIIEL</sequence>
<evidence type="ECO:0000313" key="8">
    <source>
        <dbReference type="Proteomes" id="UP000238479"/>
    </source>
</evidence>
<feature type="transmembrane region" description="Helical" evidence="5">
    <location>
        <begin position="20"/>
        <end position="40"/>
    </location>
</feature>
<accession>A0A2P6R574</accession>
<evidence type="ECO:0000256" key="4">
    <source>
        <dbReference type="ARBA" id="ARBA00023136"/>
    </source>
</evidence>
<dbReference type="GO" id="GO:0098542">
    <property type="term" value="P:defense response to other organism"/>
    <property type="evidence" value="ECO:0007669"/>
    <property type="project" value="InterPro"/>
</dbReference>
<feature type="domain" description="Late embryogenesis abundant protein LEA-2 subgroup" evidence="6">
    <location>
        <begin position="82"/>
        <end position="158"/>
    </location>
</feature>
<gene>
    <name evidence="7" type="ORF">RchiOBHm_Chr3g0448411</name>
</gene>
<name>A0A2P6R574_ROSCH</name>
<dbReference type="PANTHER" id="PTHR31234">
    <property type="entry name" value="LATE EMBRYOGENESIS ABUNDANT (LEA) HYDROXYPROLINE-RICH GLYCOPROTEIN FAMILY"/>
    <property type="match status" value="1"/>
</dbReference>
<keyword evidence="2 5" id="KW-0812">Transmembrane</keyword>
<dbReference type="Gramene" id="PRQ41585">
    <property type="protein sequence ID" value="PRQ41585"/>
    <property type="gene ID" value="RchiOBHm_Chr3g0448411"/>
</dbReference>
<evidence type="ECO:0000313" key="7">
    <source>
        <dbReference type="EMBL" id="PRQ41585.1"/>
    </source>
</evidence>
<keyword evidence="8" id="KW-1185">Reference proteome</keyword>
<reference evidence="7 8" key="1">
    <citation type="journal article" date="2018" name="Nat. Genet.">
        <title>The Rosa genome provides new insights in the design of modern roses.</title>
        <authorList>
            <person name="Bendahmane M."/>
        </authorList>
    </citation>
    <scope>NUCLEOTIDE SEQUENCE [LARGE SCALE GENOMIC DNA]</scope>
    <source>
        <strain evidence="8">cv. Old Blush</strain>
    </source>
</reference>